<dbReference type="STRING" id="6186.A0A183L4M5"/>
<evidence type="ECO:0000313" key="2">
    <source>
        <dbReference type="EMBL" id="VDP78377.1"/>
    </source>
</evidence>
<proteinExistence type="predicted"/>
<keyword evidence="1" id="KW-1133">Transmembrane helix</keyword>
<reference evidence="4" key="1">
    <citation type="submission" date="2016-06" db="UniProtKB">
        <authorList>
            <consortium name="WormBaseParasite"/>
        </authorList>
    </citation>
    <scope>IDENTIFICATION</scope>
</reference>
<dbReference type="AlphaFoldDB" id="A0A183L4M5"/>
<keyword evidence="1" id="KW-0472">Membrane</keyword>
<organism evidence="4">
    <name type="scientific">Schistosoma curassoni</name>
    <dbReference type="NCBI Taxonomy" id="6186"/>
    <lineage>
        <taxon>Eukaryota</taxon>
        <taxon>Metazoa</taxon>
        <taxon>Spiralia</taxon>
        <taxon>Lophotrochozoa</taxon>
        <taxon>Platyhelminthes</taxon>
        <taxon>Trematoda</taxon>
        <taxon>Digenea</taxon>
        <taxon>Strigeidida</taxon>
        <taxon>Schistosomatoidea</taxon>
        <taxon>Schistosomatidae</taxon>
        <taxon>Schistosoma</taxon>
    </lineage>
</organism>
<protein>
    <submittedName>
        <fullName evidence="4">Tektin</fullName>
    </submittedName>
</protein>
<name>A0A183L4M5_9TREM</name>
<dbReference type="Proteomes" id="UP000279833">
    <property type="component" value="Unassembled WGS sequence"/>
</dbReference>
<dbReference type="EMBL" id="UZAK01048882">
    <property type="protein sequence ID" value="VDP78377.1"/>
    <property type="molecule type" value="Genomic_DNA"/>
</dbReference>
<reference evidence="2 3" key="2">
    <citation type="submission" date="2018-11" db="EMBL/GenBank/DDBJ databases">
        <authorList>
            <consortium name="Pathogen Informatics"/>
        </authorList>
    </citation>
    <scope>NUCLEOTIDE SEQUENCE [LARGE SCALE GENOMIC DNA]</scope>
    <source>
        <strain evidence="2">Dakar</strain>
        <strain evidence="3">Dakar, Senegal</strain>
    </source>
</reference>
<evidence type="ECO:0000313" key="3">
    <source>
        <dbReference type="Proteomes" id="UP000279833"/>
    </source>
</evidence>
<accession>A0A183L4M5</accession>
<sequence>MTLADEVRDLQSAHSHLTQDLHQATTTDSWRRKREKSVSEILRAQEQELGIHSTSLSMDVDNENELKSIHDSDTWRVTHGAYSELITRLRTTESYIWEFLDRIENRRRQLHTSVIYYSEANVLLSQIYQLESDMKRTRDLQQTGLEEIYYNKLTDLEVRVPGLKQTMNELRTSYNEKIRPSNLRSQLGVTTQSYVDELDLTTIASASVTGKMREVEEGITRCRDLLNQHKELTIEVQKREETEFRLNEVGYDTYFFLASYFFIVTTTLTFVFTLRWNSTEPILI</sequence>
<keyword evidence="3" id="KW-1185">Reference proteome</keyword>
<feature type="transmembrane region" description="Helical" evidence="1">
    <location>
        <begin position="254"/>
        <end position="274"/>
    </location>
</feature>
<dbReference type="WBParaSite" id="SCUD_0002228901-mRNA-1">
    <property type="protein sequence ID" value="SCUD_0002228901-mRNA-1"/>
    <property type="gene ID" value="SCUD_0002228901"/>
</dbReference>
<evidence type="ECO:0000313" key="4">
    <source>
        <dbReference type="WBParaSite" id="SCUD_0002228901-mRNA-1"/>
    </source>
</evidence>
<keyword evidence="1" id="KW-0812">Transmembrane</keyword>
<evidence type="ECO:0000256" key="1">
    <source>
        <dbReference type="SAM" id="Phobius"/>
    </source>
</evidence>
<gene>
    <name evidence="2" type="ORF">SCUD_LOCUS22287</name>
</gene>